<accession>A0A448WA27</accession>
<evidence type="ECO:0000313" key="1">
    <source>
        <dbReference type="EMBL" id="VEL06785.1"/>
    </source>
</evidence>
<protein>
    <submittedName>
        <fullName evidence="1">Uncharacterized protein</fullName>
    </submittedName>
</protein>
<dbReference type="Proteomes" id="UP000784294">
    <property type="component" value="Unassembled WGS sequence"/>
</dbReference>
<name>A0A448WA27_9PLAT</name>
<organism evidence="1 2">
    <name type="scientific">Protopolystoma xenopodis</name>
    <dbReference type="NCBI Taxonomy" id="117903"/>
    <lineage>
        <taxon>Eukaryota</taxon>
        <taxon>Metazoa</taxon>
        <taxon>Spiralia</taxon>
        <taxon>Lophotrochozoa</taxon>
        <taxon>Platyhelminthes</taxon>
        <taxon>Monogenea</taxon>
        <taxon>Polyopisthocotylea</taxon>
        <taxon>Polystomatidea</taxon>
        <taxon>Polystomatidae</taxon>
        <taxon>Protopolystoma</taxon>
    </lineage>
</organism>
<dbReference type="EMBL" id="CAAALY010000393">
    <property type="protein sequence ID" value="VEL06785.1"/>
    <property type="molecule type" value="Genomic_DNA"/>
</dbReference>
<evidence type="ECO:0000313" key="2">
    <source>
        <dbReference type="Proteomes" id="UP000784294"/>
    </source>
</evidence>
<sequence length="131" mass="13914">MIGPNSTMQHVNDFQSLAPLPPVTGQFLLNLETNALDSRFFQPIRQTELASDDFCPSGLPLDKTSEEPVQTSSACLAGGLAGVSRPLASSSLVGKASIPGHEATSSEASSVFASRQADLWKRICFPKSSYV</sequence>
<proteinExistence type="predicted"/>
<dbReference type="AlphaFoldDB" id="A0A448WA27"/>
<gene>
    <name evidence="1" type="ORF">PXEA_LOCUS225</name>
</gene>
<comment type="caution">
    <text evidence="1">The sequence shown here is derived from an EMBL/GenBank/DDBJ whole genome shotgun (WGS) entry which is preliminary data.</text>
</comment>
<keyword evidence="2" id="KW-1185">Reference proteome</keyword>
<reference evidence="1" key="1">
    <citation type="submission" date="2018-11" db="EMBL/GenBank/DDBJ databases">
        <authorList>
            <consortium name="Pathogen Informatics"/>
        </authorList>
    </citation>
    <scope>NUCLEOTIDE SEQUENCE</scope>
</reference>